<proteinExistence type="predicted"/>
<keyword evidence="4" id="KW-1185">Reference proteome</keyword>
<feature type="compositionally biased region" description="Polar residues" evidence="1">
    <location>
        <begin position="66"/>
        <end position="82"/>
    </location>
</feature>
<dbReference type="Proteomes" id="UP000198211">
    <property type="component" value="Unassembled WGS sequence"/>
</dbReference>
<feature type="region of interest" description="Disordered" evidence="1">
    <location>
        <begin position="1"/>
        <end position="200"/>
    </location>
</feature>
<dbReference type="InterPro" id="IPR012337">
    <property type="entry name" value="RNaseH-like_sf"/>
</dbReference>
<name>A0A225V0S1_9STRA</name>
<organism evidence="3 4">
    <name type="scientific">Phytophthora megakarya</name>
    <dbReference type="NCBI Taxonomy" id="4795"/>
    <lineage>
        <taxon>Eukaryota</taxon>
        <taxon>Sar</taxon>
        <taxon>Stramenopiles</taxon>
        <taxon>Oomycota</taxon>
        <taxon>Peronosporomycetes</taxon>
        <taxon>Peronosporales</taxon>
        <taxon>Peronosporaceae</taxon>
        <taxon>Phytophthora</taxon>
    </lineage>
</organism>
<dbReference type="InterPro" id="IPR036397">
    <property type="entry name" value="RNaseH_sf"/>
</dbReference>
<comment type="caution">
    <text evidence="3">The sequence shown here is derived from an EMBL/GenBank/DDBJ whole genome shotgun (WGS) entry which is preliminary data.</text>
</comment>
<dbReference type="OrthoDB" id="126738at2759"/>
<dbReference type="EMBL" id="NBNE01008964">
    <property type="protein sequence ID" value="OWY98901.1"/>
    <property type="molecule type" value="Genomic_DNA"/>
</dbReference>
<sequence>MSDSDDTGKKPAGGLQRDGASKSLAADNEPMESRMNGTNPMVSGLELDTTRHETTGTATEDGALTIGTTAESSRATEAQPPQSEIRRPWTRAARRREGVATVASPAHATRTAPTATTPTTSDASKQQQYERTRRQAAESRPSKMVETLSRTDVPGGVRRDRPRAVNSPVLTRKRPSTTMNTPAEMTQPRVGRQRTDDHETDLDGAMSCCLWELTDDEIAKAQKNSKLVNKLLELGPYGSMTVDTMYGLVVINTRRGRRYDLDTFVDPTRSGEWHNSTGGQIHSVGERLGAWMPRVWQSESEAKGSSALTQTYSRQRCRRRWALDVAGHLPIADGVRDEVRSMVQHTAENVAAFLMEGMALKVGVFCELLTDGAPELTGHAIELLVTVLQARQINPIPYRPQMIGLVERYHRTWKNTVATFMTAETQNDWNLWVKFAVYSYKSAQHSTVALTSNELMMGRRLRTSNELLRRTKLTEAGKLAAYHDKLLAMVKTSHENAERDRVKEQKRQAKYYDRNSTTAKTWKTGDRVWLYNTPRGPLATKFVHKWMGPLRIVESADYENFLLEREDQTGEPTTLIAHSSFLVSYHYPRSLLERETEDLDAQLEHENLDETTRNESTNRAPVRTATPAGDRAPRGSGTKPCREAMAASSRTQTTRNRLVKLRRRRRRIRAGQYVLEYLLHPIDTGNWTLDDGRWRTRNGLWQDSLGLH</sequence>
<dbReference type="GO" id="GO:0015074">
    <property type="term" value="P:DNA integration"/>
    <property type="evidence" value="ECO:0007669"/>
    <property type="project" value="InterPro"/>
</dbReference>
<evidence type="ECO:0000259" key="2">
    <source>
        <dbReference type="PROSITE" id="PS50994"/>
    </source>
</evidence>
<dbReference type="Gene3D" id="3.30.420.10">
    <property type="entry name" value="Ribonuclease H-like superfamily/Ribonuclease H"/>
    <property type="match status" value="1"/>
</dbReference>
<dbReference type="PANTHER" id="PTHR37984">
    <property type="entry name" value="PROTEIN CBG26694"/>
    <property type="match status" value="1"/>
</dbReference>
<feature type="domain" description="Integrase catalytic" evidence="2">
    <location>
        <begin position="346"/>
        <end position="460"/>
    </location>
</feature>
<accession>A0A225V0S1</accession>
<feature type="compositionally biased region" description="Basic and acidic residues" evidence="1">
    <location>
        <begin position="128"/>
        <end position="143"/>
    </location>
</feature>
<evidence type="ECO:0000313" key="3">
    <source>
        <dbReference type="EMBL" id="OWY98901.1"/>
    </source>
</evidence>
<protein>
    <recommendedName>
        <fullName evidence="2">Integrase catalytic domain-containing protein</fullName>
    </recommendedName>
</protein>
<dbReference type="PROSITE" id="PS50994">
    <property type="entry name" value="INTEGRASE"/>
    <property type="match status" value="1"/>
</dbReference>
<dbReference type="InterPro" id="IPR050951">
    <property type="entry name" value="Retrovirus_Pol_polyprotein"/>
</dbReference>
<dbReference type="SUPFAM" id="SSF53098">
    <property type="entry name" value="Ribonuclease H-like"/>
    <property type="match status" value="1"/>
</dbReference>
<feature type="region of interest" description="Disordered" evidence="1">
    <location>
        <begin position="605"/>
        <end position="653"/>
    </location>
</feature>
<feature type="compositionally biased region" description="Low complexity" evidence="1">
    <location>
        <begin position="103"/>
        <end position="124"/>
    </location>
</feature>
<dbReference type="AlphaFoldDB" id="A0A225V0S1"/>
<dbReference type="InterPro" id="IPR001584">
    <property type="entry name" value="Integrase_cat-core"/>
</dbReference>
<evidence type="ECO:0000256" key="1">
    <source>
        <dbReference type="SAM" id="MobiDB-lite"/>
    </source>
</evidence>
<gene>
    <name evidence="3" type="ORF">PHMEG_00030207</name>
</gene>
<dbReference type="PANTHER" id="PTHR37984:SF15">
    <property type="entry name" value="INTEGRASE CATALYTIC DOMAIN-CONTAINING PROTEIN"/>
    <property type="match status" value="1"/>
</dbReference>
<dbReference type="GO" id="GO:0003676">
    <property type="term" value="F:nucleic acid binding"/>
    <property type="evidence" value="ECO:0007669"/>
    <property type="project" value="InterPro"/>
</dbReference>
<evidence type="ECO:0000313" key="4">
    <source>
        <dbReference type="Proteomes" id="UP000198211"/>
    </source>
</evidence>
<reference evidence="4" key="1">
    <citation type="submission" date="2017-03" db="EMBL/GenBank/DDBJ databases">
        <title>Phytopthora megakarya and P. palmivora, two closely related causual agents of cacao black pod achieved similar genome size and gene model numbers by different mechanisms.</title>
        <authorList>
            <person name="Ali S."/>
            <person name="Shao J."/>
            <person name="Larry D.J."/>
            <person name="Kronmiller B."/>
            <person name="Shen D."/>
            <person name="Strem M.D."/>
            <person name="Melnick R.L."/>
            <person name="Guiltinan M.J."/>
            <person name="Tyler B.M."/>
            <person name="Meinhardt L.W."/>
            <person name="Bailey B.A."/>
        </authorList>
    </citation>
    <scope>NUCLEOTIDE SEQUENCE [LARGE SCALE GENOMIC DNA]</scope>
    <source>
        <strain evidence="4">zdho120</strain>
    </source>
</reference>